<reference evidence="1" key="2">
    <citation type="submission" date="2021-03" db="UniProtKB">
        <authorList>
            <consortium name="EnsemblPlants"/>
        </authorList>
    </citation>
    <scope>IDENTIFICATION</scope>
</reference>
<name>A0A803NBI2_CHEQI</name>
<proteinExistence type="predicted"/>
<organism evidence="1 2">
    <name type="scientific">Chenopodium quinoa</name>
    <name type="common">Quinoa</name>
    <dbReference type="NCBI Taxonomy" id="63459"/>
    <lineage>
        <taxon>Eukaryota</taxon>
        <taxon>Viridiplantae</taxon>
        <taxon>Streptophyta</taxon>
        <taxon>Embryophyta</taxon>
        <taxon>Tracheophyta</taxon>
        <taxon>Spermatophyta</taxon>
        <taxon>Magnoliopsida</taxon>
        <taxon>eudicotyledons</taxon>
        <taxon>Gunneridae</taxon>
        <taxon>Pentapetalae</taxon>
        <taxon>Caryophyllales</taxon>
        <taxon>Chenopodiaceae</taxon>
        <taxon>Chenopodioideae</taxon>
        <taxon>Atripliceae</taxon>
        <taxon>Chenopodium</taxon>
    </lineage>
</organism>
<dbReference type="Proteomes" id="UP000596660">
    <property type="component" value="Unplaced"/>
</dbReference>
<sequence length="241" mass="27302">MINQGIRGITTKLSEDQKDMLARPYTRREIKNALFAMKPWKAPGPNGVPVGFYQKNWNWIQDYVIGAVQSTLSSGWRIIMNTESLISKVFRAKYGIEKMTLFGSSWLGNTTSSWGWKGIEWGLQKTSGERGTTWSSRVTNKTLGQQLNSWNIRQDHIGTAAAGMWDVIAGADDDFPSGFEAMINSRKSHQLEERIILIAESCECVTATLDIQHFKCRSRTQWTWKLTRPGESNINVEGHVQ</sequence>
<accession>A0A803NBI2</accession>
<evidence type="ECO:0000313" key="2">
    <source>
        <dbReference type="Proteomes" id="UP000596660"/>
    </source>
</evidence>
<evidence type="ECO:0000313" key="1">
    <source>
        <dbReference type="EnsemblPlants" id="AUR62043423-RA:cds"/>
    </source>
</evidence>
<dbReference type="Gramene" id="AUR62043423-RA">
    <property type="protein sequence ID" value="AUR62043423-RA:cds"/>
    <property type="gene ID" value="AUR62043423"/>
</dbReference>
<dbReference type="AlphaFoldDB" id="A0A803NBI2"/>
<keyword evidence="2" id="KW-1185">Reference proteome</keyword>
<dbReference type="EnsemblPlants" id="AUR62043423-RA">
    <property type="protein sequence ID" value="AUR62043423-RA:cds"/>
    <property type="gene ID" value="AUR62043423"/>
</dbReference>
<reference evidence="1" key="1">
    <citation type="journal article" date="2017" name="Nature">
        <title>The genome of Chenopodium quinoa.</title>
        <authorList>
            <person name="Jarvis D.E."/>
            <person name="Ho Y.S."/>
            <person name="Lightfoot D.J."/>
            <person name="Schmoeckel S.M."/>
            <person name="Li B."/>
            <person name="Borm T.J.A."/>
            <person name="Ohyanagi H."/>
            <person name="Mineta K."/>
            <person name="Michell C.T."/>
            <person name="Saber N."/>
            <person name="Kharbatia N.M."/>
            <person name="Rupper R.R."/>
            <person name="Sharp A.R."/>
            <person name="Dally N."/>
            <person name="Boughton B.A."/>
            <person name="Woo Y.H."/>
            <person name="Gao G."/>
            <person name="Schijlen E.G.W.M."/>
            <person name="Guo X."/>
            <person name="Momin A.A."/>
            <person name="Negrao S."/>
            <person name="Al-Babili S."/>
            <person name="Gehring C."/>
            <person name="Roessner U."/>
            <person name="Jung C."/>
            <person name="Murphy K."/>
            <person name="Arold S.T."/>
            <person name="Gojobori T."/>
            <person name="van der Linden C.G."/>
            <person name="van Loo E.N."/>
            <person name="Jellen E.N."/>
            <person name="Maughan P.J."/>
            <person name="Tester M."/>
        </authorList>
    </citation>
    <scope>NUCLEOTIDE SEQUENCE [LARGE SCALE GENOMIC DNA]</scope>
    <source>
        <strain evidence="1">cv. PI 614886</strain>
    </source>
</reference>
<protein>
    <submittedName>
        <fullName evidence="1">Uncharacterized protein</fullName>
    </submittedName>
</protein>